<name>E5B2A6_ERWAM</name>
<protein>
    <submittedName>
        <fullName evidence="1">Uncharacterized protein</fullName>
    </submittedName>
</protein>
<organism evidence="1">
    <name type="scientific">Erwinia amylovora ATCC BAA-2158</name>
    <dbReference type="NCBI Taxonomy" id="889211"/>
    <lineage>
        <taxon>Bacteria</taxon>
        <taxon>Pseudomonadati</taxon>
        <taxon>Pseudomonadota</taxon>
        <taxon>Gammaproteobacteria</taxon>
        <taxon>Enterobacterales</taxon>
        <taxon>Erwiniaceae</taxon>
        <taxon>Erwinia</taxon>
    </lineage>
</organism>
<reference evidence="1" key="1">
    <citation type="journal article" date="2011" name="J. Bacteriol.">
        <title>Genome Sequence of an Erwinia amylovora Strain with Pathogenicity Restricted to Rubus Plants.</title>
        <authorList>
            <person name="Powney R."/>
            <person name="Smits T.H."/>
            <person name="Sawbridge T."/>
            <person name="Frey B."/>
            <person name="Blom J."/>
            <person name="Frey J.E."/>
            <person name="Plummer K.M."/>
            <person name="Beer S.V."/>
            <person name="Luck J."/>
            <person name="Duffy B."/>
            <person name="Rodoni B."/>
        </authorList>
    </citation>
    <scope>NUCLEOTIDE SEQUENCE</scope>
    <source>
        <strain evidence="1">ATCC BAA-2158</strain>
    </source>
</reference>
<evidence type="ECO:0000313" key="1">
    <source>
        <dbReference type="EMBL" id="CBX79608.1"/>
    </source>
</evidence>
<accession>E5B2A6</accession>
<proteinExistence type="predicted"/>
<sequence length="30" mass="3413">MILCFPTMFDSTRVSITAAKASSLRRCHIR</sequence>
<dbReference type="EMBL" id="FR719187">
    <property type="protein sequence ID" value="CBX79608.1"/>
    <property type="molecule type" value="Genomic_DNA"/>
</dbReference>
<gene>
    <name evidence="1" type="ORF">EAIL5_0788</name>
</gene>
<dbReference type="AlphaFoldDB" id="E5B2A6"/>